<evidence type="ECO:0000259" key="8">
    <source>
        <dbReference type="PROSITE" id="PS51041"/>
    </source>
</evidence>
<evidence type="ECO:0000256" key="1">
    <source>
        <dbReference type="ARBA" id="ARBA00004498"/>
    </source>
</evidence>
<organism evidence="9 10">
    <name type="scientific">Hemibagrus wyckioides</name>
    <dbReference type="NCBI Taxonomy" id="337641"/>
    <lineage>
        <taxon>Eukaryota</taxon>
        <taxon>Metazoa</taxon>
        <taxon>Chordata</taxon>
        <taxon>Craniata</taxon>
        <taxon>Vertebrata</taxon>
        <taxon>Euteleostomi</taxon>
        <taxon>Actinopterygii</taxon>
        <taxon>Neopterygii</taxon>
        <taxon>Teleostei</taxon>
        <taxon>Ostariophysi</taxon>
        <taxon>Siluriformes</taxon>
        <taxon>Bagridae</taxon>
        <taxon>Hemibagrus</taxon>
    </lineage>
</organism>
<dbReference type="InterPro" id="IPR050392">
    <property type="entry name" value="Collagen/C1q_domain"/>
</dbReference>
<feature type="compositionally biased region" description="Polar residues" evidence="7">
    <location>
        <begin position="143"/>
        <end position="153"/>
    </location>
</feature>
<reference evidence="9 10" key="1">
    <citation type="submission" date="2021-06" db="EMBL/GenBank/DDBJ databases">
        <title>Chromosome-level genome assembly of the red-tail catfish (Hemibagrus wyckioides).</title>
        <authorList>
            <person name="Shao F."/>
        </authorList>
    </citation>
    <scope>NUCLEOTIDE SEQUENCE [LARGE SCALE GENOMIC DNA]</scope>
    <source>
        <strain evidence="9">EC202008001</strain>
        <tissue evidence="9">Blood</tissue>
    </source>
</reference>
<dbReference type="GO" id="GO:0005576">
    <property type="term" value="C:extracellular region"/>
    <property type="evidence" value="ECO:0007669"/>
    <property type="project" value="UniProtKB-SubCell"/>
</dbReference>
<dbReference type="PROSITE" id="PS51041">
    <property type="entry name" value="EMI"/>
    <property type="match status" value="1"/>
</dbReference>
<evidence type="ECO:0000256" key="3">
    <source>
        <dbReference type="ARBA" id="ARBA00022530"/>
    </source>
</evidence>
<evidence type="ECO:0000313" key="10">
    <source>
        <dbReference type="Proteomes" id="UP000824219"/>
    </source>
</evidence>
<dbReference type="InterPro" id="IPR011489">
    <property type="entry name" value="EMI_domain"/>
</dbReference>
<proteinExistence type="predicted"/>
<feature type="domain" description="EMI" evidence="8">
    <location>
        <begin position="37"/>
        <end position="112"/>
    </location>
</feature>
<dbReference type="GO" id="GO:0031012">
    <property type="term" value="C:extracellular matrix"/>
    <property type="evidence" value="ECO:0007669"/>
    <property type="project" value="TreeGrafter"/>
</dbReference>
<protein>
    <recommendedName>
        <fullName evidence="8">EMI domain-containing protein</fullName>
    </recommendedName>
</protein>
<feature type="compositionally biased region" description="Basic and acidic residues" evidence="7">
    <location>
        <begin position="931"/>
        <end position="949"/>
    </location>
</feature>
<accession>A0A9D3SQ46</accession>
<dbReference type="PANTHER" id="PTHR15427:SF2">
    <property type="entry name" value="EMILIN-3"/>
    <property type="match status" value="1"/>
</dbReference>
<keyword evidence="2" id="KW-0964">Secreted</keyword>
<dbReference type="Proteomes" id="UP000824219">
    <property type="component" value="Linkage Group LG05"/>
</dbReference>
<dbReference type="OrthoDB" id="10266508at2759"/>
<evidence type="ECO:0000256" key="5">
    <source>
        <dbReference type="ARBA" id="ARBA00023157"/>
    </source>
</evidence>
<sequence length="949" mass="104942">MALTDAFAAFHPTTNRFNLYKSGANPHYSSGKPTARHKNHCAYVVEKSVSYTVHDGTAPYVKAEYKKCGWGKKCPGLRYRMLYKPMFKVAYKTITELEWRCCPGFTGVGCNMGPTAYGMKAMPPFKGHVPSYKGPMPSHKGLQPSSKGPQSSYKGPVSRFKGPMPPIKGQMPPFNDPVNAYEERVPFHKGPVPRFHGPMSQPNYYRNHWNQPLSPSNIINEYPGPNAAPSYPETSFESYQEPETGHPDTVLEQHNPLTNNQDSVHDPIPDDHKPITNYQDPTPDLRQSIPQPETKPFPVTHASSGDSELHQAVEENSVNVDCLNRMEEDVQRLSLGLETLRAKVTGLEDHLRTSLREDANRMLSTLLSAAPAPIAVASQDMTVGFGDLPGGAPHIEGSDAIVSFPNLGDLAEKIAELSAEVLAKSTDLVELKKTVLDHDGALQRLSAGAGNLTDSQQDLETLLETKLSKAGAAVFEEFHKRVETAEQRFEDQVKEVHLQCKKQVMEGQEQMEQVINSSVTVLKMELANLELQGLEPENVCCTAISGMTERVVFLEQSMDGLNQSQGYLQAELGGHKDHVEGMIEGRLAYVESLLSTPEKQQGSVGGRTTGILEDCLEEKMKELEIRLFAAMEELGNATSSSVVEGQTMPTLDTEVKSLKKRVDVDLGFIQKQLNALELICTSSCAPQPVLTGFTAPQKTMEENDKQIHENLNGQLIAQTERLDNLNTTLNSLLMQMTKRQEEKELQGEVTILKVTMHSVNHTLNGLKDSFGKVVNEVGQANFTWQEREERLAQQVKGVVHLVGRQASMLGAGERRLNRLKGELQDLRHRLASELQTCRSTALGVQKEVTDVGGRVARVEGQCGGLSRLSEDLELIRGELEKHSDGYFSQVNSTLVNHSLQLSELRDGLKNCTKVSGSTEDHFMTVSPLWEHTAEPPKPRGDQFLDPSKV</sequence>
<feature type="region of interest" description="Disordered" evidence="7">
    <location>
        <begin position="225"/>
        <end position="246"/>
    </location>
</feature>
<feature type="coiled-coil region" evidence="6">
    <location>
        <begin position="708"/>
        <end position="742"/>
    </location>
</feature>
<dbReference type="PANTHER" id="PTHR15427">
    <property type="entry name" value="EMILIN ELASTIN MICROFIBRIL INTERFACE-LOCATED PROTEIN ELASTIN MICROFIBRIL INTERFACER"/>
    <property type="match status" value="1"/>
</dbReference>
<dbReference type="Pfam" id="PF07546">
    <property type="entry name" value="EMI"/>
    <property type="match status" value="1"/>
</dbReference>
<dbReference type="AlphaFoldDB" id="A0A9D3SQ46"/>
<evidence type="ECO:0000313" key="9">
    <source>
        <dbReference type="EMBL" id="KAG7332407.1"/>
    </source>
</evidence>
<feature type="region of interest" description="Disordered" evidence="7">
    <location>
        <begin position="269"/>
        <end position="304"/>
    </location>
</feature>
<feature type="region of interest" description="Disordered" evidence="7">
    <location>
        <begin position="132"/>
        <end position="162"/>
    </location>
</feature>
<keyword evidence="4" id="KW-0732">Signal</keyword>
<dbReference type="EMBL" id="JAHKSW010000005">
    <property type="protein sequence ID" value="KAG7332407.1"/>
    <property type="molecule type" value="Genomic_DNA"/>
</dbReference>
<keyword evidence="10" id="KW-1185">Reference proteome</keyword>
<comment type="subcellular location">
    <subcellularLocation>
        <location evidence="1">Secreted</location>
        <location evidence="1">Extracellular space</location>
        <location evidence="1">Extracellular matrix</location>
    </subcellularLocation>
</comment>
<keyword evidence="6" id="KW-0175">Coiled coil</keyword>
<gene>
    <name evidence="9" type="ORF">KOW79_004241</name>
</gene>
<evidence type="ECO:0000256" key="2">
    <source>
        <dbReference type="ARBA" id="ARBA00022525"/>
    </source>
</evidence>
<feature type="region of interest" description="Disordered" evidence="7">
    <location>
        <begin position="930"/>
        <end position="949"/>
    </location>
</feature>
<keyword evidence="5" id="KW-1015">Disulfide bond</keyword>
<evidence type="ECO:0000256" key="7">
    <source>
        <dbReference type="SAM" id="MobiDB-lite"/>
    </source>
</evidence>
<evidence type="ECO:0000256" key="4">
    <source>
        <dbReference type="ARBA" id="ARBA00022729"/>
    </source>
</evidence>
<keyword evidence="3" id="KW-0272">Extracellular matrix</keyword>
<feature type="coiled-coil region" evidence="6">
    <location>
        <begin position="809"/>
        <end position="836"/>
    </location>
</feature>
<evidence type="ECO:0000256" key="6">
    <source>
        <dbReference type="SAM" id="Coils"/>
    </source>
</evidence>
<comment type="caution">
    <text evidence="9">The sequence shown here is derived from an EMBL/GenBank/DDBJ whole genome shotgun (WGS) entry which is preliminary data.</text>
</comment>
<name>A0A9D3SQ46_9TELE</name>